<dbReference type="CDD" id="cd00159">
    <property type="entry name" value="RhoGAP"/>
    <property type="match status" value="1"/>
</dbReference>
<dbReference type="PANTHER" id="PTHR12552">
    <property type="entry name" value="OLIGOPHRENIN 1"/>
    <property type="match status" value="1"/>
</dbReference>
<dbReference type="AlphaFoldDB" id="A0A267DNQ2"/>
<evidence type="ECO:0000313" key="8">
    <source>
        <dbReference type="EMBL" id="PAA50920.1"/>
    </source>
</evidence>
<dbReference type="Pfam" id="PF00169">
    <property type="entry name" value="PH"/>
    <property type="match status" value="1"/>
</dbReference>
<dbReference type="PANTHER" id="PTHR12552:SF1">
    <property type="entry name" value="RHO GTPASE-ACTIVATING PROTEIN GRAF"/>
    <property type="match status" value="1"/>
</dbReference>
<evidence type="ECO:0000259" key="5">
    <source>
        <dbReference type="PROSITE" id="PS50002"/>
    </source>
</evidence>
<dbReference type="InterPro" id="IPR004148">
    <property type="entry name" value="BAR_dom"/>
</dbReference>
<feature type="domain" description="PH" evidence="6">
    <location>
        <begin position="287"/>
        <end position="401"/>
    </location>
</feature>
<dbReference type="EMBL" id="NIVC01003537">
    <property type="protein sequence ID" value="PAA50920.1"/>
    <property type="molecule type" value="Genomic_DNA"/>
</dbReference>
<dbReference type="Gene3D" id="2.30.29.30">
    <property type="entry name" value="Pleckstrin-homology domain (PH domain)/Phosphotyrosine-binding domain (PTB)"/>
    <property type="match status" value="1"/>
</dbReference>
<dbReference type="InterPro" id="IPR011993">
    <property type="entry name" value="PH-like_dom_sf"/>
</dbReference>
<dbReference type="PROSITE" id="PS50002">
    <property type="entry name" value="SH3"/>
    <property type="match status" value="1"/>
</dbReference>
<keyword evidence="2" id="KW-0343">GTPase activation</keyword>
<dbReference type="Pfam" id="PF16746">
    <property type="entry name" value="BAR_3"/>
    <property type="match status" value="1"/>
</dbReference>
<feature type="non-terminal residue" evidence="8">
    <location>
        <position position="1"/>
    </location>
</feature>
<evidence type="ECO:0000313" key="9">
    <source>
        <dbReference type="Proteomes" id="UP000215902"/>
    </source>
</evidence>
<name>A0A267DNQ2_9PLAT</name>
<dbReference type="SUPFAM" id="SSF50044">
    <property type="entry name" value="SH3-domain"/>
    <property type="match status" value="1"/>
</dbReference>
<dbReference type="GO" id="GO:0007165">
    <property type="term" value="P:signal transduction"/>
    <property type="evidence" value="ECO:0007669"/>
    <property type="project" value="InterPro"/>
</dbReference>
<evidence type="ECO:0008006" key="10">
    <source>
        <dbReference type="Google" id="ProtNLM"/>
    </source>
</evidence>
<dbReference type="SUPFAM" id="SSF50729">
    <property type="entry name" value="PH domain-like"/>
    <property type="match status" value="1"/>
</dbReference>
<protein>
    <recommendedName>
        <fullName evidence="10">Rho-GAP domain-containing protein</fullName>
    </recommendedName>
</protein>
<dbReference type="InterPro" id="IPR001849">
    <property type="entry name" value="PH_domain"/>
</dbReference>
<gene>
    <name evidence="8" type="ORF">BOX15_Mlig022652g1</name>
</gene>
<evidence type="ECO:0000259" key="6">
    <source>
        <dbReference type="PROSITE" id="PS50003"/>
    </source>
</evidence>
<dbReference type="Pfam" id="PF00620">
    <property type="entry name" value="RhoGAP"/>
    <property type="match status" value="1"/>
</dbReference>
<dbReference type="PROSITE" id="PS50238">
    <property type="entry name" value="RHOGAP"/>
    <property type="match status" value="1"/>
</dbReference>
<dbReference type="SMART" id="SM00324">
    <property type="entry name" value="RhoGAP"/>
    <property type="match status" value="1"/>
</dbReference>
<dbReference type="InterPro" id="IPR027267">
    <property type="entry name" value="AH/BAR_dom_sf"/>
</dbReference>
<sequence length="736" mass="83039">KPTVTMPSIDYNSCAIDSPDFRYALLDQERQLEESVKTMKSVIDSFKRVQETGRAYNEALVAFSLSIQKLGPEQQQQQFQTDSSSAQAQSANLSKAERDMAKFASQFAKDLRYIEDARMRWLDISQESFLKVLTQQRMKIREFLSETRRVYYEETKKFYHSQERMLSLKQQTGKNSEPRNWSAIDKDAEAERICYFNRTYAYVKTLQCEQAKNKVRFFEVLATLQSVWKCFYQECNDNLVEREKNMQATNESVANYNEGIGVAEKELDENRQKLLDMGAWRRRGNHQETLEGYLLLLSQKKLSVAPNNWQRCFCTFNRQKRLLTLQPFSPANPGRTDSSSSPSDSGLGGVVVAVGVPPNSEVDRRFLFEVEINDSTRTLLLQAYSNSEFKCWTQSLRGEPASAEEASEADESRQRPTEFEAQQFEACLAELDRRCLDEEGLYRVEGRSKLVEEFVRGFIMGRPDGMAPVQSLDQVDVRVLSSSVKRYLKQLPEPLMTYAVVERLLQLLSATGAEASALVESPDTIDQLRSEMDSSLPQQNRRLLQSLMSHFGRLTDRSEVNKMTPANVAIVFAPTLCWPQQVNLQSMQACAIAGRYLVLALMQHPDRFLCASPIDASNRSSFSASSTAAAPPLASPMEARKGSKKGSGQGTNLLGYSIGNNNSSGLVSQLGMNLEGPKRCARTLYACTGDSPAELSFEANELVYDVQRIARVDGWCFGMINGRSGIIPSNYIQILQ</sequence>
<proteinExistence type="predicted"/>
<dbReference type="OrthoDB" id="3183924at2759"/>
<feature type="domain" description="SH3" evidence="5">
    <location>
        <begin position="676"/>
        <end position="736"/>
    </location>
</feature>
<dbReference type="InterPro" id="IPR000198">
    <property type="entry name" value="RhoGAP_dom"/>
</dbReference>
<dbReference type="GO" id="GO:0005737">
    <property type="term" value="C:cytoplasm"/>
    <property type="evidence" value="ECO:0007669"/>
    <property type="project" value="InterPro"/>
</dbReference>
<dbReference type="GO" id="GO:0005096">
    <property type="term" value="F:GTPase activator activity"/>
    <property type="evidence" value="ECO:0007669"/>
    <property type="project" value="UniProtKB-KW"/>
</dbReference>
<keyword evidence="1 3" id="KW-0728">SH3 domain</keyword>
<feature type="compositionally biased region" description="Low complexity" evidence="4">
    <location>
        <begin position="337"/>
        <end position="346"/>
    </location>
</feature>
<dbReference type="InterPro" id="IPR008936">
    <property type="entry name" value="Rho_GTPase_activation_prot"/>
</dbReference>
<evidence type="ECO:0000256" key="2">
    <source>
        <dbReference type="ARBA" id="ARBA00022468"/>
    </source>
</evidence>
<dbReference type="STRING" id="282301.A0A267DNQ2"/>
<comment type="caution">
    <text evidence="8">The sequence shown here is derived from an EMBL/GenBank/DDBJ whole genome shotgun (WGS) entry which is preliminary data.</text>
</comment>
<dbReference type="Pfam" id="PF14604">
    <property type="entry name" value="SH3_9"/>
    <property type="match status" value="1"/>
</dbReference>
<feature type="domain" description="Rho-GAP" evidence="7">
    <location>
        <begin position="407"/>
        <end position="609"/>
    </location>
</feature>
<dbReference type="InterPro" id="IPR036028">
    <property type="entry name" value="SH3-like_dom_sf"/>
</dbReference>
<accession>A0A267DNQ2</accession>
<dbReference type="Gene3D" id="1.10.555.10">
    <property type="entry name" value="Rho GTPase activation protein"/>
    <property type="match status" value="1"/>
</dbReference>
<evidence type="ECO:0000259" key="7">
    <source>
        <dbReference type="PROSITE" id="PS50238"/>
    </source>
</evidence>
<dbReference type="SUPFAM" id="SSF103657">
    <property type="entry name" value="BAR/IMD domain-like"/>
    <property type="match status" value="1"/>
</dbReference>
<dbReference type="SUPFAM" id="SSF48350">
    <property type="entry name" value="GTPase activation domain, GAP"/>
    <property type="match status" value="1"/>
</dbReference>
<dbReference type="Gene3D" id="1.20.1270.60">
    <property type="entry name" value="Arfaptin homology (AH) domain/BAR domain"/>
    <property type="match status" value="1"/>
</dbReference>
<organism evidence="8 9">
    <name type="scientific">Macrostomum lignano</name>
    <dbReference type="NCBI Taxonomy" id="282301"/>
    <lineage>
        <taxon>Eukaryota</taxon>
        <taxon>Metazoa</taxon>
        <taxon>Spiralia</taxon>
        <taxon>Lophotrochozoa</taxon>
        <taxon>Platyhelminthes</taxon>
        <taxon>Rhabditophora</taxon>
        <taxon>Macrostomorpha</taxon>
        <taxon>Macrostomida</taxon>
        <taxon>Macrostomidae</taxon>
        <taxon>Macrostomum</taxon>
    </lineage>
</organism>
<reference evidence="8 9" key="1">
    <citation type="submission" date="2017-06" db="EMBL/GenBank/DDBJ databases">
        <title>A platform for efficient transgenesis in Macrostomum lignano, a flatworm model organism for stem cell research.</title>
        <authorList>
            <person name="Berezikov E."/>
        </authorList>
    </citation>
    <scope>NUCLEOTIDE SEQUENCE [LARGE SCALE GENOMIC DNA]</scope>
    <source>
        <strain evidence="8">DV1</strain>
        <tissue evidence="8">Whole organism</tissue>
    </source>
</reference>
<feature type="region of interest" description="Disordered" evidence="4">
    <location>
        <begin position="327"/>
        <end position="346"/>
    </location>
</feature>
<dbReference type="Gene3D" id="2.30.30.40">
    <property type="entry name" value="SH3 Domains"/>
    <property type="match status" value="1"/>
</dbReference>
<dbReference type="PROSITE" id="PS50003">
    <property type="entry name" value="PH_DOMAIN"/>
    <property type="match status" value="1"/>
</dbReference>
<evidence type="ECO:0000256" key="3">
    <source>
        <dbReference type="PROSITE-ProRule" id="PRU00192"/>
    </source>
</evidence>
<keyword evidence="9" id="KW-1185">Reference proteome</keyword>
<dbReference type="Proteomes" id="UP000215902">
    <property type="component" value="Unassembled WGS sequence"/>
</dbReference>
<dbReference type="SMART" id="SM00326">
    <property type="entry name" value="SH3"/>
    <property type="match status" value="1"/>
</dbReference>
<evidence type="ECO:0000256" key="4">
    <source>
        <dbReference type="SAM" id="MobiDB-lite"/>
    </source>
</evidence>
<feature type="region of interest" description="Disordered" evidence="4">
    <location>
        <begin position="621"/>
        <end position="647"/>
    </location>
</feature>
<dbReference type="InterPro" id="IPR001452">
    <property type="entry name" value="SH3_domain"/>
</dbReference>
<feature type="compositionally biased region" description="Low complexity" evidence="4">
    <location>
        <begin position="621"/>
        <end position="636"/>
    </location>
</feature>
<dbReference type="InterPro" id="IPR047234">
    <property type="entry name" value="GRAF_fam"/>
</dbReference>
<evidence type="ECO:0000256" key="1">
    <source>
        <dbReference type="ARBA" id="ARBA00022443"/>
    </source>
</evidence>